<dbReference type="CDD" id="cd06340">
    <property type="entry name" value="PBP1_ABC_ligand_binding-like"/>
    <property type="match status" value="1"/>
</dbReference>
<reference evidence="5 6" key="1">
    <citation type="submission" date="2017-11" db="EMBL/GenBank/DDBJ databases">
        <title>Genomic Encyclopedia of Archaeal and Bacterial Type Strains, Phase II (KMG-II): From Individual Species to Whole Genera.</title>
        <authorList>
            <person name="Goeker M."/>
        </authorList>
    </citation>
    <scope>NUCLEOTIDE SEQUENCE [LARGE SCALE GENOMIC DNA]</scope>
    <source>
        <strain evidence="5 6">DSM 25625</strain>
    </source>
</reference>
<accession>A0A2M9BU77</accession>
<evidence type="ECO:0000256" key="2">
    <source>
        <dbReference type="ARBA" id="ARBA00022729"/>
    </source>
</evidence>
<dbReference type="Proteomes" id="UP000230161">
    <property type="component" value="Unassembled WGS sequence"/>
</dbReference>
<dbReference type="EMBL" id="PGFB01000004">
    <property type="protein sequence ID" value="PJJ61499.1"/>
    <property type="molecule type" value="Genomic_DNA"/>
</dbReference>
<sequence length="438" mass="44488">MTNALHGTDQRHGIDKRHGTGERRGHTPRRIRAAAAIAGASVAILALGACSSDGAAGGDGGDSSGTSYTIGLPFPLTGSWASGGQASANGALLAIDEINAAGGIKALDGAQLTGVTADTGSTDPGQAGTVTRQLIEQDGAVAIVGAYVTAFTNTASTSAEQASVPLITMSNSDALGERGYQNYFQVSILASASGGSAVSYLKDAFAAVGSPVEKVAVLAANDATTQAQGETAIQQASDNGLTVVNQAFYPQDLSDATVMVQTALAEHPDAILLGGPTPAVATIVSTARTLGFTGPMVGLGGGGILDPEFGEQLGESVNGVLSMTSWNFDLPYDGIGDVNEAYKAKYGKFAPQEAGEAYVAVWEIAAAMESAASADPAAISSALHTIEFSEGPASWMPGGSVRFDETGRNSVIFPIMIQWQDGVPCTVWPQEVQACKPE</sequence>
<evidence type="ECO:0000259" key="4">
    <source>
        <dbReference type="Pfam" id="PF13458"/>
    </source>
</evidence>
<feature type="region of interest" description="Disordered" evidence="3">
    <location>
        <begin position="1"/>
        <end position="28"/>
    </location>
</feature>
<comment type="caution">
    <text evidence="5">The sequence shown here is derived from an EMBL/GenBank/DDBJ whole genome shotgun (WGS) entry which is preliminary data.</text>
</comment>
<dbReference type="Pfam" id="PF13458">
    <property type="entry name" value="Peripla_BP_6"/>
    <property type="match status" value="1"/>
</dbReference>
<dbReference type="InterPro" id="IPR028082">
    <property type="entry name" value="Peripla_BP_I"/>
</dbReference>
<name>A0A2M9BU77_9MICO</name>
<dbReference type="OrthoDB" id="7337537at2"/>
<keyword evidence="6" id="KW-1185">Reference proteome</keyword>
<organism evidence="5 6">
    <name type="scientific">Compostimonas suwonensis</name>
    <dbReference type="NCBI Taxonomy" id="1048394"/>
    <lineage>
        <taxon>Bacteria</taxon>
        <taxon>Bacillati</taxon>
        <taxon>Actinomycetota</taxon>
        <taxon>Actinomycetes</taxon>
        <taxon>Micrococcales</taxon>
        <taxon>Microbacteriaceae</taxon>
        <taxon>Compostimonas</taxon>
    </lineage>
</organism>
<feature type="domain" description="Leucine-binding protein" evidence="4">
    <location>
        <begin position="68"/>
        <end position="408"/>
    </location>
</feature>
<feature type="compositionally biased region" description="Basic and acidic residues" evidence="3">
    <location>
        <begin position="8"/>
        <end position="25"/>
    </location>
</feature>
<dbReference type="InterPro" id="IPR028081">
    <property type="entry name" value="Leu-bd"/>
</dbReference>
<dbReference type="PANTHER" id="PTHR30483:SF6">
    <property type="entry name" value="PERIPLASMIC BINDING PROTEIN OF ABC TRANSPORTER FOR NATURAL AMINO ACIDS"/>
    <property type="match status" value="1"/>
</dbReference>
<gene>
    <name evidence="5" type="ORF">CLV54_2444</name>
</gene>
<evidence type="ECO:0000313" key="6">
    <source>
        <dbReference type="Proteomes" id="UP000230161"/>
    </source>
</evidence>
<proteinExistence type="inferred from homology"/>
<dbReference type="InterPro" id="IPR051010">
    <property type="entry name" value="BCAA_transport"/>
</dbReference>
<keyword evidence="2" id="KW-0732">Signal</keyword>
<protein>
    <submittedName>
        <fullName evidence="5">Branched-chain amino acid transport system substrate-binding protein</fullName>
    </submittedName>
</protein>
<dbReference type="Gene3D" id="3.40.50.2300">
    <property type="match status" value="2"/>
</dbReference>
<dbReference type="AlphaFoldDB" id="A0A2M9BU77"/>
<evidence type="ECO:0000256" key="3">
    <source>
        <dbReference type="SAM" id="MobiDB-lite"/>
    </source>
</evidence>
<dbReference type="RefSeq" id="WP_100345230.1">
    <property type="nucleotide sequence ID" value="NZ_PGFB01000004.1"/>
</dbReference>
<evidence type="ECO:0000313" key="5">
    <source>
        <dbReference type="EMBL" id="PJJ61499.1"/>
    </source>
</evidence>
<dbReference type="SUPFAM" id="SSF53822">
    <property type="entry name" value="Periplasmic binding protein-like I"/>
    <property type="match status" value="1"/>
</dbReference>
<evidence type="ECO:0000256" key="1">
    <source>
        <dbReference type="ARBA" id="ARBA00010062"/>
    </source>
</evidence>
<comment type="similarity">
    <text evidence="1">Belongs to the leucine-binding protein family.</text>
</comment>
<dbReference type="PANTHER" id="PTHR30483">
    <property type="entry name" value="LEUCINE-SPECIFIC-BINDING PROTEIN"/>
    <property type="match status" value="1"/>
</dbReference>